<dbReference type="AlphaFoldDB" id="A0A6M7WJR7"/>
<dbReference type="EMBL" id="CP033367">
    <property type="protein sequence ID" value="QKD02165.1"/>
    <property type="molecule type" value="Genomic_DNA"/>
</dbReference>
<name>A0A6M7WJR7_RHILI</name>
<dbReference type="InterPro" id="IPR033186">
    <property type="entry name" value="HerA_C"/>
</dbReference>
<organism evidence="2 3">
    <name type="scientific">Mesorhizobium loti R88b</name>
    <dbReference type="NCBI Taxonomy" id="935548"/>
    <lineage>
        <taxon>Bacteria</taxon>
        <taxon>Pseudomonadati</taxon>
        <taxon>Pseudomonadota</taxon>
        <taxon>Alphaproteobacteria</taxon>
        <taxon>Hyphomicrobiales</taxon>
        <taxon>Phyllobacteriaceae</taxon>
        <taxon>Mesorhizobium</taxon>
    </lineage>
</organism>
<gene>
    <name evidence="2" type="ORF">EB235_12170</name>
</gene>
<proteinExistence type="predicted"/>
<evidence type="ECO:0000313" key="2">
    <source>
        <dbReference type="EMBL" id="QKD02165.1"/>
    </source>
</evidence>
<evidence type="ECO:0000313" key="3">
    <source>
        <dbReference type="Proteomes" id="UP000503017"/>
    </source>
</evidence>
<sequence length="157" mass="17194">MTAASPLQERIRNQLRKIKAAAETIRPRKGFMTKEELPTLKIGEALVSVIGDDNVPTEVEKVLVIMPTAQVGSISIEERQLVLESTPLRKKYHAGMAEHIAGRAFNRRMMEARGIDPGLEGEAIVPEPNLYLKHVPTIDISREPAPGAARRLAGIAA</sequence>
<reference evidence="2 3" key="1">
    <citation type="submission" date="2018-10" db="EMBL/GenBank/DDBJ databases">
        <authorList>
            <person name="Perry B.J."/>
            <person name="Sullivan J.T."/>
            <person name="Murphy R.J.T."/>
            <person name="Ramsay J.P."/>
            <person name="Ronson C.W."/>
        </authorList>
    </citation>
    <scope>NUCLEOTIDE SEQUENCE [LARGE SCALE GENOMIC DNA]</scope>
    <source>
        <strain evidence="2 3">R88b</strain>
    </source>
</reference>
<dbReference type="RefSeq" id="WP_027030758.1">
    <property type="nucleotide sequence ID" value="NZ_CP033367.1"/>
</dbReference>
<feature type="domain" description="Helicase HerA-like C-terminal" evidence="1">
    <location>
        <begin position="16"/>
        <end position="108"/>
    </location>
</feature>
<accession>A0A6M7WJR7</accession>
<protein>
    <submittedName>
        <fullName evidence="2">DUF853 family protein</fullName>
    </submittedName>
</protein>
<dbReference type="Proteomes" id="UP000503017">
    <property type="component" value="Chromosome"/>
</dbReference>
<dbReference type="Pfam" id="PF05872">
    <property type="entry name" value="HerA_C"/>
    <property type="match status" value="1"/>
</dbReference>
<evidence type="ECO:0000259" key="1">
    <source>
        <dbReference type="Pfam" id="PF05872"/>
    </source>
</evidence>